<dbReference type="Gene3D" id="3.30.300.130">
    <property type="entry name" value="Fe-S cluster assembly (FSCA)"/>
    <property type="match status" value="1"/>
</dbReference>
<dbReference type="GO" id="GO:0051536">
    <property type="term" value="F:iron-sulfur cluster binding"/>
    <property type="evidence" value="ECO:0007669"/>
    <property type="project" value="InterPro"/>
</dbReference>
<protein>
    <submittedName>
        <fullName evidence="4">Fe-S cluster biogenesis protein NfuA</fullName>
    </submittedName>
</protein>
<evidence type="ECO:0000313" key="5">
    <source>
        <dbReference type="Proteomes" id="UP000578819"/>
    </source>
</evidence>
<dbReference type="AlphaFoldDB" id="A0A7W7SKR8"/>
<dbReference type="EMBL" id="JACHJW010000001">
    <property type="protein sequence ID" value="MBB4956529.1"/>
    <property type="molecule type" value="Genomic_DNA"/>
</dbReference>
<gene>
    <name evidence="4" type="ORF">FHR38_000262</name>
</gene>
<proteinExistence type="predicted"/>
<feature type="domain" description="NIF system FeS cluster assembly NifU C-terminal" evidence="3">
    <location>
        <begin position="93"/>
        <end position="157"/>
    </location>
</feature>
<organism evidence="4 5">
    <name type="scientific">Micromonospora polyrhachis</name>
    <dbReference type="NCBI Taxonomy" id="1282883"/>
    <lineage>
        <taxon>Bacteria</taxon>
        <taxon>Bacillati</taxon>
        <taxon>Actinomycetota</taxon>
        <taxon>Actinomycetes</taxon>
        <taxon>Micromonosporales</taxon>
        <taxon>Micromonosporaceae</taxon>
        <taxon>Micromonospora</taxon>
    </lineage>
</organism>
<evidence type="ECO:0000256" key="2">
    <source>
        <dbReference type="SAM" id="SignalP"/>
    </source>
</evidence>
<evidence type="ECO:0000256" key="1">
    <source>
        <dbReference type="ARBA" id="ARBA00049958"/>
    </source>
</evidence>
<evidence type="ECO:0000313" key="4">
    <source>
        <dbReference type="EMBL" id="MBB4956529.1"/>
    </source>
</evidence>
<dbReference type="Pfam" id="PF01106">
    <property type="entry name" value="NifU"/>
    <property type="match status" value="1"/>
</dbReference>
<dbReference type="GO" id="GO:0005506">
    <property type="term" value="F:iron ion binding"/>
    <property type="evidence" value="ECO:0007669"/>
    <property type="project" value="InterPro"/>
</dbReference>
<sequence>MRWIIPAGLLSVTGAVAAAPVPLATLLADGTLAEIVVEPAAVMTRLGHGRSWSTDAPRVRTAIHAALEEPAGWIAANEPDSSGVDALLYPVVQGLLDGAVGQYARSHGGRIDLVDVRDGVVTVRLTGTCHGCPAAHLTLRHRLERDLRRWYPAVRVVDAGRAPVDRRAPRSDDAPVLRRR</sequence>
<evidence type="ECO:0000259" key="3">
    <source>
        <dbReference type="Pfam" id="PF01106"/>
    </source>
</evidence>
<dbReference type="Proteomes" id="UP000578819">
    <property type="component" value="Unassembled WGS sequence"/>
</dbReference>
<comment type="caution">
    <text evidence="4">The sequence shown here is derived from an EMBL/GenBank/DDBJ whole genome shotgun (WGS) entry which is preliminary data.</text>
</comment>
<keyword evidence="2" id="KW-0732">Signal</keyword>
<comment type="function">
    <text evidence="1">May be involved in the formation or repair of [Fe-S] clusters present in iron-sulfur proteins.</text>
</comment>
<dbReference type="InterPro" id="IPR034904">
    <property type="entry name" value="FSCA_dom_sf"/>
</dbReference>
<feature type="signal peptide" evidence="2">
    <location>
        <begin position="1"/>
        <end position="18"/>
    </location>
</feature>
<dbReference type="InterPro" id="IPR001075">
    <property type="entry name" value="NIF_FeS_clus_asmbl_NifU_C"/>
</dbReference>
<feature type="chain" id="PRO_5031327967" evidence="2">
    <location>
        <begin position="19"/>
        <end position="180"/>
    </location>
</feature>
<accession>A0A7W7SKR8</accession>
<dbReference type="GO" id="GO:0016226">
    <property type="term" value="P:iron-sulfur cluster assembly"/>
    <property type="evidence" value="ECO:0007669"/>
    <property type="project" value="InterPro"/>
</dbReference>
<keyword evidence="5" id="KW-1185">Reference proteome</keyword>
<reference evidence="4 5" key="1">
    <citation type="submission" date="2020-08" db="EMBL/GenBank/DDBJ databases">
        <title>Sequencing the genomes of 1000 actinobacteria strains.</title>
        <authorList>
            <person name="Klenk H.-P."/>
        </authorList>
    </citation>
    <scope>NUCLEOTIDE SEQUENCE [LARGE SCALE GENOMIC DNA]</scope>
    <source>
        <strain evidence="4 5">DSM 45886</strain>
    </source>
</reference>
<dbReference type="SUPFAM" id="SSF117916">
    <property type="entry name" value="Fe-S cluster assembly (FSCA) domain-like"/>
    <property type="match status" value="1"/>
</dbReference>
<name>A0A7W7SKR8_9ACTN</name>